<proteinExistence type="predicted"/>
<sequence>MDRGTRTPATARARGIARSLAVAFGGLPHSVGTVDSPPPHVAGDITRLWLRNSRSQESVVDTASTEIVTMTTHGERLRDVWLAIESIGRGTVKPHRLVLWLDRPLPRVPWRLRRLQHRGLEVRFTPPGLGVHTKYWPLLSSESLDRPLVMSDDDIVYPETWLEELRGAYQSSPRCVIAHRAHVIGMSSESEFTPYASWRPCESDAPNYAHFATSVSGQLLPPALQKAIRDDGQGFLRSAPTADDVWLHYEAVKHGFPTRQVLDRQQHWWFIPGSQQTGLNTVNVAGGENDRQIAATHSPETRRRIWAEVAAIS</sequence>
<dbReference type="InterPro" id="IPR029044">
    <property type="entry name" value="Nucleotide-diphossugar_trans"/>
</dbReference>
<keyword evidence="2" id="KW-1185">Reference proteome</keyword>
<protein>
    <recommendedName>
        <fullName evidence="3">Glycosyltransferase</fullName>
    </recommendedName>
</protein>
<evidence type="ECO:0000313" key="1">
    <source>
        <dbReference type="EMBL" id="MBW9111851.1"/>
    </source>
</evidence>
<gene>
    <name evidence="1" type="ORF">JNB61_18950</name>
</gene>
<dbReference type="SUPFAM" id="SSF53448">
    <property type="entry name" value="Nucleotide-diphospho-sugar transferases"/>
    <property type="match status" value="1"/>
</dbReference>
<dbReference type="RefSeq" id="WP_220340652.1">
    <property type="nucleotide sequence ID" value="NZ_JAEUAX010000018.1"/>
</dbReference>
<comment type="caution">
    <text evidence="1">The sequence shown here is derived from an EMBL/GenBank/DDBJ whole genome shotgun (WGS) entry which is preliminary data.</text>
</comment>
<name>A0ABS7I2F9_9MICO</name>
<dbReference type="Proteomes" id="UP000777440">
    <property type="component" value="Unassembled WGS sequence"/>
</dbReference>
<organism evidence="1 2">
    <name type="scientific">Microbacterium ureisolvens</name>
    <dbReference type="NCBI Taxonomy" id="2781186"/>
    <lineage>
        <taxon>Bacteria</taxon>
        <taxon>Bacillati</taxon>
        <taxon>Actinomycetota</taxon>
        <taxon>Actinomycetes</taxon>
        <taxon>Micrococcales</taxon>
        <taxon>Microbacteriaceae</taxon>
        <taxon>Microbacterium</taxon>
    </lineage>
</organism>
<accession>A0ABS7I2F9</accession>
<dbReference type="EMBL" id="JAEUAX010000018">
    <property type="protein sequence ID" value="MBW9111851.1"/>
    <property type="molecule type" value="Genomic_DNA"/>
</dbReference>
<evidence type="ECO:0008006" key="3">
    <source>
        <dbReference type="Google" id="ProtNLM"/>
    </source>
</evidence>
<evidence type="ECO:0000313" key="2">
    <source>
        <dbReference type="Proteomes" id="UP000777440"/>
    </source>
</evidence>
<reference evidence="1 2" key="1">
    <citation type="journal article" date="2021" name="MBio">
        <title>Poor Competitiveness of Bradyrhizobium in Pigeon Pea Root Colonization in Indian Soils.</title>
        <authorList>
            <person name="Chalasani D."/>
            <person name="Basu A."/>
            <person name="Pullabhotla S.V.S.R.N."/>
            <person name="Jorrin B."/>
            <person name="Neal A.L."/>
            <person name="Poole P.S."/>
            <person name="Podile A.R."/>
            <person name="Tkacz A."/>
        </authorList>
    </citation>
    <scope>NUCLEOTIDE SEQUENCE [LARGE SCALE GENOMIC DNA]</scope>
    <source>
        <strain evidence="1 2">HU12</strain>
    </source>
</reference>